<evidence type="ECO:0000313" key="3">
    <source>
        <dbReference type="EMBL" id="CAI8016930.1"/>
    </source>
</evidence>
<dbReference type="AlphaFoldDB" id="A0AA35WJQ3"/>
<evidence type="ECO:0000256" key="1">
    <source>
        <dbReference type="ARBA" id="ARBA00005593"/>
    </source>
</evidence>
<dbReference type="GO" id="GO:0005092">
    <property type="term" value="F:GDP-dissociation inhibitor activity"/>
    <property type="evidence" value="ECO:0007669"/>
    <property type="project" value="InterPro"/>
</dbReference>
<dbReference type="InterPro" id="IPR018203">
    <property type="entry name" value="GDP_dissociation_inhibitor"/>
</dbReference>
<dbReference type="Pfam" id="PF22603">
    <property type="entry name" value="RAE1_2_domI_C"/>
    <property type="match status" value="1"/>
</dbReference>
<dbReference type="GO" id="GO:0005829">
    <property type="term" value="C:cytosol"/>
    <property type="evidence" value="ECO:0007669"/>
    <property type="project" value="TreeGrafter"/>
</dbReference>
<dbReference type="GO" id="GO:0016192">
    <property type="term" value="P:vesicle-mediated transport"/>
    <property type="evidence" value="ECO:0007669"/>
    <property type="project" value="TreeGrafter"/>
</dbReference>
<protein>
    <submittedName>
        <fullName evidence="3">Rab proteins geranylgeranyltransferase component A 2</fullName>
    </submittedName>
</protein>
<dbReference type="SUPFAM" id="SSF54373">
    <property type="entry name" value="FAD-linked reductases, C-terminal domain"/>
    <property type="match status" value="1"/>
</dbReference>
<dbReference type="GO" id="GO:0007264">
    <property type="term" value="P:small GTPase-mediated signal transduction"/>
    <property type="evidence" value="ECO:0007669"/>
    <property type="project" value="InterPro"/>
</dbReference>
<comment type="caution">
    <text evidence="3">The sequence shown here is derived from an EMBL/GenBank/DDBJ whole genome shotgun (WGS) entry which is preliminary data.</text>
</comment>
<accession>A0AA35WJQ3</accession>
<evidence type="ECO:0000313" key="4">
    <source>
        <dbReference type="Proteomes" id="UP001174909"/>
    </source>
</evidence>
<dbReference type="GO" id="GO:0005634">
    <property type="term" value="C:nucleus"/>
    <property type="evidence" value="ECO:0007669"/>
    <property type="project" value="TreeGrafter"/>
</dbReference>
<evidence type="ECO:0000259" key="2">
    <source>
        <dbReference type="Pfam" id="PF22603"/>
    </source>
</evidence>
<dbReference type="InterPro" id="IPR036188">
    <property type="entry name" value="FAD/NAD-bd_sf"/>
</dbReference>
<dbReference type="PRINTS" id="PR00891">
    <property type="entry name" value="RABGDIREP"/>
</dbReference>
<dbReference type="SUPFAM" id="SSF51905">
    <property type="entry name" value="FAD/NAD(P)-binding domain"/>
    <property type="match status" value="1"/>
</dbReference>
<proteinExistence type="inferred from homology"/>
<name>A0AA35WJQ3_GEOBA</name>
<reference evidence="3" key="1">
    <citation type="submission" date="2023-03" db="EMBL/GenBank/DDBJ databases">
        <authorList>
            <person name="Steffen K."/>
            <person name="Cardenas P."/>
        </authorList>
    </citation>
    <scope>NUCLEOTIDE SEQUENCE</scope>
</reference>
<dbReference type="GO" id="GO:0005968">
    <property type="term" value="C:Rab-protein geranylgeranyltransferase complex"/>
    <property type="evidence" value="ECO:0007669"/>
    <property type="project" value="TreeGrafter"/>
</dbReference>
<comment type="similarity">
    <text evidence="1">Belongs to the Rab GDI family.</text>
</comment>
<dbReference type="PANTHER" id="PTHR11787:SF4">
    <property type="entry name" value="CHM, RAB ESCORT PROTEIN 1"/>
    <property type="match status" value="1"/>
</dbReference>
<dbReference type="Proteomes" id="UP001174909">
    <property type="component" value="Unassembled WGS sequence"/>
</dbReference>
<organism evidence="3 4">
    <name type="scientific">Geodia barretti</name>
    <name type="common">Barrett's horny sponge</name>
    <dbReference type="NCBI Taxonomy" id="519541"/>
    <lineage>
        <taxon>Eukaryota</taxon>
        <taxon>Metazoa</taxon>
        <taxon>Porifera</taxon>
        <taxon>Demospongiae</taxon>
        <taxon>Heteroscleromorpha</taxon>
        <taxon>Tetractinellida</taxon>
        <taxon>Astrophorina</taxon>
        <taxon>Geodiidae</taxon>
        <taxon>Geodia</taxon>
    </lineage>
</organism>
<keyword evidence="4" id="KW-1185">Reference proteome</keyword>
<dbReference type="PANTHER" id="PTHR11787">
    <property type="entry name" value="RAB GDP-DISSOCIATION INHIBITOR"/>
    <property type="match status" value="1"/>
</dbReference>
<dbReference type="InterPro" id="IPR054420">
    <property type="entry name" value="RAE1_2_domI_C"/>
</dbReference>
<dbReference type="EMBL" id="CASHTH010001574">
    <property type="protein sequence ID" value="CAI8016930.1"/>
    <property type="molecule type" value="Genomic_DNA"/>
</dbReference>
<sequence>MVPDSATTLEGLQATQVFINSLGRYGNAPFLFPIFGGGELPQAFCRLSAVYGGVYCLQRHVSSIVTSSGDNTVSSVVCSSGQKIKCSSAVLSSAFFSQMTGFKDSIKTTRVSRGIFVTDSPLPGTNGKLSLLTLPPGSLDSAHSTAVIRVLQLDPPSNNCPPGTFLVHMQCSGSEATAEQDLQPAVRALFTDPLDTDSSGSRPRLLWSLYYNVDLHCVDHTHQSGPHGLYLTSEPDTSIGYEKAANEVAPHVYKPFS</sequence>
<dbReference type="Gene3D" id="3.50.50.60">
    <property type="entry name" value="FAD/NAD(P)-binding domain"/>
    <property type="match status" value="1"/>
</dbReference>
<feature type="domain" description="RAE1/2" evidence="2">
    <location>
        <begin position="111"/>
        <end position="236"/>
    </location>
</feature>
<gene>
    <name evidence="3" type="ORF">GBAR_LOCUS10344</name>
</gene>